<dbReference type="Pfam" id="PF02204">
    <property type="entry name" value="VPS9"/>
    <property type="match status" value="1"/>
</dbReference>
<evidence type="ECO:0000256" key="4">
    <source>
        <dbReference type="ARBA" id="ARBA00022583"/>
    </source>
</evidence>
<feature type="region of interest" description="Disordered" evidence="9">
    <location>
        <begin position="555"/>
        <end position="584"/>
    </location>
</feature>
<dbReference type="FunFam" id="1.20.1050.80:FF:000001">
    <property type="entry name" value="GTPase-activating protein and VPS9 domain-containing protein 1 isoform X1"/>
    <property type="match status" value="1"/>
</dbReference>
<feature type="region of interest" description="Disordered" evidence="9">
    <location>
        <begin position="897"/>
        <end position="947"/>
    </location>
</feature>
<dbReference type="Pfam" id="PF00616">
    <property type="entry name" value="RasGAP"/>
    <property type="match status" value="1"/>
</dbReference>
<organism evidence="12">
    <name type="scientific">Rhipicephalus zambeziensis</name>
    <dbReference type="NCBI Taxonomy" id="60191"/>
    <lineage>
        <taxon>Eukaryota</taxon>
        <taxon>Metazoa</taxon>
        <taxon>Ecdysozoa</taxon>
        <taxon>Arthropoda</taxon>
        <taxon>Chelicerata</taxon>
        <taxon>Arachnida</taxon>
        <taxon>Acari</taxon>
        <taxon>Parasitiformes</taxon>
        <taxon>Ixodida</taxon>
        <taxon>Ixodoidea</taxon>
        <taxon>Ixodidae</taxon>
        <taxon>Rhipicephalinae</taxon>
        <taxon>Rhipicephalus</taxon>
        <taxon>Rhipicephalus</taxon>
    </lineage>
</organism>
<dbReference type="Pfam" id="PF18151">
    <property type="entry name" value="DUF5601"/>
    <property type="match status" value="1"/>
</dbReference>
<proteinExistence type="inferred from homology"/>
<dbReference type="InterPro" id="IPR003123">
    <property type="entry name" value="VPS9"/>
</dbReference>
<dbReference type="PANTHER" id="PTHR23101:SF25">
    <property type="entry name" value="GTPASE-ACTIVATING PROTEIN AND VPS9 DOMAIN-CONTAINING PROTEIN 1"/>
    <property type="match status" value="1"/>
</dbReference>
<dbReference type="GO" id="GO:0051049">
    <property type="term" value="P:regulation of transport"/>
    <property type="evidence" value="ECO:0007669"/>
    <property type="project" value="UniProtKB-ARBA"/>
</dbReference>
<feature type="region of interest" description="Disordered" evidence="9">
    <location>
        <begin position="459"/>
        <end position="491"/>
    </location>
</feature>
<dbReference type="Gene3D" id="1.10.506.10">
    <property type="entry name" value="GTPase Activation - p120gap, domain 1"/>
    <property type="match status" value="1"/>
</dbReference>
<evidence type="ECO:0000256" key="1">
    <source>
        <dbReference type="ARBA" id="ARBA00004170"/>
    </source>
</evidence>
<evidence type="ECO:0000259" key="11">
    <source>
        <dbReference type="PROSITE" id="PS51205"/>
    </source>
</evidence>
<evidence type="ECO:0000256" key="9">
    <source>
        <dbReference type="SAM" id="MobiDB-lite"/>
    </source>
</evidence>
<dbReference type="GO" id="GO:0016020">
    <property type="term" value="C:membrane"/>
    <property type="evidence" value="ECO:0007669"/>
    <property type="project" value="UniProtKB-SubCell"/>
</dbReference>
<feature type="region of interest" description="Disordered" evidence="9">
    <location>
        <begin position="717"/>
        <end position="857"/>
    </location>
</feature>
<dbReference type="InterPro" id="IPR001936">
    <property type="entry name" value="RasGAP_dom"/>
</dbReference>
<feature type="region of interest" description="Disordered" evidence="9">
    <location>
        <begin position="597"/>
        <end position="636"/>
    </location>
</feature>
<dbReference type="Gene3D" id="1.20.1050.80">
    <property type="entry name" value="VPS9 domain"/>
    <property type="match status" value="1"/>
</dbReference>
<dbReference type="InterPro" id="IPR008936">
    <property type="entry name" value="Rho_GTPase_activation_prot"/>
</dbReference>
<comment type="function">
    <text evidence="7">Acts both as a GTPase-activating protein (GAP) and a guanine nucleotide exchange factor (GEF), and participates in endocytosis.</text>
</comment>
<dbReference type="EMBL" id="GFPF01008194">
    <property type="protein sequence ID" value="MAA19340.1"/>
    <property type="molecule type" value="Transcribed_RNA"/>
</dbReference>
<protein>
    <recommendedName>
        <fullName evidence="8">Receptor-mediated endocytosis protein 6 homolog</fullName>
    </recommendedName>
</protein>
<evidence type="ECO:0000256" key="6">
    <source>
        <dbReference type="ARBA" id="ARBA00023136"/>
    </source>
</evidence>
<keyword evidence="5" id="KW-0344">Guanine-nucleotide releasing factor</keyword>
<feature type="compositionally biased region" description="Low complexity" evidence="9">
    <location>
        <begin position="847"/>
        <end position="857"/>
    </location>
</feature>
<dbReference type="SMART" id="SM00167">
    <property type="entry name" value="VPS9"/>
    <property type="match status" value="1"/>
</dbReference>
<dbReference type="SUPFAM" id="SSF48350">
    <property type="entry name" value="GTPase activation domain, GAP"/>
    <property type="match status" value="1"/>
</dbReference>
<evidence type="ECO:0000256" key="7">
    <source>
        <dbReference type="ARBA" id="ARBA00053914"/>
    </source>
</evidence>
<feature type="domain" description="Ras-GAP" evidence="10">
    <location>
        <begin position="148"/>
        <end position="359"/>
    </location>
</feature>
<evidence type="ECO:0000256" key="3">
    <source>
        <dbReference type="ARBA" id="ARBA00022468"/>
    </source>
</evidence>
<evidence type="ECO:0000256" key="5">
    <source>
        <dbReference type="ARBA" id="ARBA00022658"/>
    </source>
</evidence>
<dbReference type="PROSITE" id="PS51205">
    <property type="entry name" value="VPS9"/>
    <property type="match status" value="1"/>
</dbReference>
<evidence type="ECO:0000259" key="10">
    <source>
        <dbReference type="PROSITE" id="PS50018"/>
    </source>
</evidence>
<dbReference type="GO" id="GO:0030139">
    <property type="term" value="C:endocytic vesicle"/>
    <property type="evidence" value="ECO:0007669"/>
    <property type="project" value="TreeGrafter"/>
</dbReference>
<feature type="compositionally biased region" description="Polar residues" evidence="9">
    <location>
        <begin position="555"/>
        <end position="569"/>
    </location>
</feature>
<dbReference type="InterPro" id="IPR041545">
    <property type="entry name" value="DUF5601"/>
</dbReference>
<dbReference type="PANTHER" id="PTHR23101">
    <property type="entry name" value="RAB GDP/GTP EXCHANGE FACTOR"/>
    <property type="match status" value="1"/>
</dbReference>
<name>A0A224YZZ9_9ACAR</name>
<evidence type="ECO:0000256" key="8">
    <source>
        <dbReference type="ARBA" id="ARBA00068997"/>
    </source>
</evidence>
<dbReference type="GO" id="GO:0005096">
    <property type="term" value="F:GTPase activator activity"/>
    <property type="evidence" value="ECO:0007669"/>
    <property type="project" value="UniProtKB-KW"/>
</dbReference>
<sequence>MGLKRGSTGSAGLRAELLQLASRLRREHLFVDSEKRELQRLNERVQRSVERLQHLSWIWRQQRNALDALVLGRDGSPASCCQRLNALEAACFVDSYRMLGMHDISYATLLRSLRQDPCLVAVCLVRGPTSQLQAVVDILVSCVYGCGTLSEDQTLMLELLRELMVLQLEGCDNVRRLLQHGSCAFSRFYKAFTEGLPGAQLFLTSALRTALIQVLVDDDLYLDIDPSKAVVRFPPDERLRHFGAKDSPDYARRLGAYRAWTIDRLARLAQGFVDGLRSSWPWLPAPLAWLVRRLHATLTQNGASEDPRAGVVCADLVFAFFICPAVVSPELHGLVDTHITPIARFNLMQVAQIIQVLALARWERPDPRLSDLYDRFPRDCISSLLDSLLLGDGVVGSQGSQAVASVPTTTSPQQEELARAAFIASEAQLTTLVSFLRNVTWPLSESSHQKTLSSLLDHLPLPSDIPRQTATKGTAPKKSADGEDDSAASDSVPEEILVIPMPDFTLECPGMLSEEKVLSMEQQKRQTRVRMNVERAVADACDGAAVETIEKRTRFSLSQDQESIGTSDNLEAVSEGASNHSVASSLELENENDNYSDMVSANVSGHGTPNVSGRDTPSSQVEEEEPMERPPTNQNQADIEDKFGKFEISPAAPVQGDETKSIVSDTWSTDVLASDSEMLDQVNLVAQMQLLETHFQSTHETCGDTGSDAWSTDVAASDNERLQDVDTDDTGSVARSDDTRSEISAGGDEEIAPPPVTDRHALRHSHHHHHHRHHRRSNLKPPPQSPKQPLIPQQHGVSAGSCGDGPLVTAQASVSPRASAPPVDSILESPQASAPQVEQASPILDGSFSPPQSNSSTSIGLAPCELSFFDPLAVQVELRHPEKVQAQDTAVATLGSVDGAEEDVTPTGTQATPSPSGGVAAGDSTLRTTASKGGGASPTPPSEGMQSLGRLSLAVKELPEEEALLLLQSEEEAVKVATEDERGAGDKRTKNFFKAKLSQFRFSFKPKQRKSNEVTQNGPDTPRSAAVPDLGPDAADILEKYRGAGPAGAIGGTVGAASSNGASPSTPLEPLQPQPLPSSQGGSEEALLEDAQKKLRLVLALADLPQGGPQEPAALLQGLLAQATLLHNKTLASHVHEALRCLRLLDELQCLRVLRALEDEHRRRAPYIAYLVRCRQGLLALQAQLDTQLRRTQRDRDVCQTHLATLCVRHFLDPREQRLQAFSRSFQGLTAADEKAQLVEQFLQYLFQQMEVDPTWQMASDIQINLAQHTIERAIMSQIYVHALYPNGDGDVLRDQVLHQHIQKLSRVVTVDHRDLRIPRAYHAESPWPSAQAQLGALAAHKSPQDKVACVAACCASLASLLSAAAGAPAAADDLVPVLVFVLIRANPPHLLSTVQFVETFQRATRCCQGEAAYWWTQFCAAIEFIKTMDY</sequence>
<dbReference type="GO" id="GO:0005085">
    <property type="term" value="F:guanyl-nucleotide exchange factor activity"/>
    <property type="evidence" value="ECO:0007669"/>
    <property type="project" value="UniProtKB-KW"/>
</dbReference>
<dbReference type="Gene3D" id="1.10.246.120">
    <property type="match status" value="1"/>
</dbReference>
<feature type="compositionally biased region" description="Polar residues" evidence="9">
    <location>
        <begin position="906"/>
        <end position="915"/>
    </location>
</feature>
<feature type="compositionally biased region" description="Polar residues" evidence="9">
    <location>
        <begin position="597"/>
        <end position="620"/>
    </location>
</feature>
<dbReference type="SUPFAM" id="SSF109993">
    <property type="entry name" value="VPS9 domain"/>
    <property type="match status" value="1"/>
</dbReference>
<feature type="domain" description="VPS9" evidence="11">
    <location>
        <begin position="1292"/>
        <end position="1431"/>
    </location>
</feature>
<comment type="similarity">
    <text evidence="2">Belongs to the GAPVD1 family.</text>
</comment>
<dbReference type="PROSITE" id="PS50018">
    <property type="entry name" value="RAS_GTPASE_ACTIV_2"/>
    <property type="match status" value="1"/>
</dbReference>
<feature type="region of interest" description="Disordered" evidence="9">
    <location>
        <begin position="1055"/>
        <end position="1086"/>
    </location>
</feature>
<keyword evidence="6" id="KW-0472">Membrane</keyword>
<accession>A0A224YZZ9</accession>
<dbReference type="InterPro" id="IPR045046">
    <property type="entry name" value="Vps9-like"/>
</dbReference>
<dbReference type="CDD" id="cd05129">
    <property type="entry name" value="RasGAP_RAP6"/>
    <property type="match status" value="1"/>
</dbReference>
<dbReference type="GO" id="GO:0031267">
    <property type="term" value="F:small GTPase binding"/>
    <property type="evidence" value="ECO:0007669"/>
    <property type="project" value="TreeGrafter"/>
</dbReference>
<keyword evidence="4" id="KW-0254">Endocytosis</keyword>
<keyword evidence="3" id="KW-0343">GTPase activation</keyword>
<feature type="compositionally biased region" description="Polar residues" evidence="9">
    <location>
        <begin position="828"/>
        <end position="839"/>
    </location>
</feature>
<reference evidence="12" key="1">
    <citation type="journal article" date="2017" name="Parasit. Vectors">
        <title>Sialotranscriptomics of Rhipicephalus zambeziensis reveals intricate expression profiles of secretory proteins and suggests tight temporal transcriptional regulation during blood-feeding.</title>
        <authorList>
            <person name="de Castro M.H."/>
            <person name="de Klerk D."/>
            <person name="Pienaar R."/>
            <person name="Rees D.J.G."/>
            <person name="Mans B.J."/>
        </authorList>
    </citation>
    <scope>NUCLEOTIDE SEQUENCE</scope>
    <source>
        <tissue evidence="12">Salivary glands</tissue>
    </source>
</reference>
<dbReference type="GO" id="GO:0005829">
    <property type="term" value="C:cytosol"/>
    <property type="evidence" value="ECO:0007669"/>
    <property type="project" value="TreeGrafter"/>
</dbReference>
<evidence type="ECO:0000256" key="2">
    <source>
        <dbReference type="ARBA" id="ARBA00008489"/>
    </source>
</evidence>
<feature type="compositionally biased region" description="Basic residues" evidence="9">
    <location>
        <begin position="761"/>
        <end position="778"/>
    </location>
</feature>
<evidence type="ECO:0000313" key="12">
    <source>
        <dbReference type="EMBL" id="MAA19340.1"/>
    </source>
</evidence>
<dbReference type="InterPro" id="IPR037191">
    <property type="entry name" value="VPS9_dom_sf"/>
</dbReference>
<comment type="subcellular location">
    <subcellularLocation>
        <location evidence="1">Membrane</location>
        <topology evidence="1">Peripheral membrane protein</topology>
    </subcellularLocation>
</comment>
<feature type="region of interest" description="Disordered" evidence="9">
    <location>
        <begin position="1004"/>
        <end position="1031"/>
    </location>
</feature>
<dbReference type="GO" id="GO:0006897">
    <property type="term" value="P:endocytosis"/>
    <property type="evidence" value="ECO:0007669"/>
    <property type="project" value="UniProtKB-KW"/>
</dbReference>